<dbReference type="HOGENOM" id="CLU_1148519_0_0_1"/>
<evidence type="ECO:0000313" key="1">
    <source>
        <dbReference type="EMBL" id="EDV29341.1"/>
    </source>
</evidence>
<dbReference type="Gene3D" id="1.10.510.10">
    <property type="entry name" value="Transferase(Phosphotransferase) domain 1"/>
    <property type="match status" value="1"/>
</dbReference>
<proteinExistence type="predicted"/>
<organism evidence="1 2">
    <name type="scientific">Trichoplax adhaerens</name>
    <name type="common">Trichoplax reptans</name>
    <dbReference type="NCBI Taxonomy" id="10228"/>
    <lineage>
        <taxon>Eukaryota</taxon>
        <taxon>Metazoa</taxon>
        <taxon>Placozoa</taxon>
        <taxon>Uniplacotomia</taxon>
        <taxon>Trichoplacea</taxon>
        <taxon>Trichoplacidae</taxon>
        <taxon>Trichoplax</taxon>
    </lineage>
</organism>
<dbReference type="Proteomes" id="UP000009022">
    <property type="component" value="Unassembled WGS sequence"/>
</dbReference>
<gene>
    <name evidence="1" type="ORF">TRIADDRAFT_51563</name>
</gene>
<dbReference type="CTD" id="6748965"/>
<dbReference type="AlphaFoldDB" id="B3RJR9"/>
<dbReference type="OrthoDB" id="4062651at2759"/>
<name>B3RJR9_TRIAD</name>
<dbReference type="RefSeq" id="XP_002108543.1">
    <property type="nucleotide sequence ID" value="XM_002108507.1"/>
</dbReference>
<evidence type="ECO:0008006" key="3">
    <source>
        <dbReference type="Google" id="ProtNLM"/>
    </source>
</evidence>
<reference evidence="1 2" key="1">
    <citation type="journal article" date="2008" name="Nature">
        <title>The Trichoplax genome and the nature of placozoans.</title>
        <authorList>
            <person name="Srivastava M."/>
            <person name="Begovic E."/>
            <person name="Chapman J."/>
            <person name="Putnam N.H."/>
            <person name="Hellsten U."/>
            <person name="Kawashima T."/>
            <person name="Kuo A."/>
            <person name="Mitros T."/>
            <person name="Salamov A."/>
            <person name="Carpenter M.L."/>
            <person name="Signorovitch A.Y."/>
            <person name="Moreno M.A."/>
            <person name="Kamm K."/>
            <person name="Grimwood J."/>
            <person name="Schmutz J."/>
            <person name="Shapiro H."/>
            <person name="Grigoriev I.V."/>
            <person name="Buss L.W."/>
            <person name="Schierwater B."/>
            <person name="Dellaporta S.L."/>
            <person name="Rokhsar D.S."/>
        </authorList>
    </citation>
    <scope>NUCLEOTIDE SEQUENCE [LARGE SCALE GENOMIC DNA]</scope>
    <source>
        <strain evidence="1 2">Grell-BS-1999</strain>
    </source>
</reference>
<dbReference type="EMBL" id="DS985241">
    <property type="protein sequence ID" value="EDV29341.1"/>
    <property type="molecule type" value="Genomic_DNA"/>
</dbReference>
<dbReference type="InParanoid" id="B3RJR9"/>
<evidence type="ECO:0000313" key="2">
    <source>
        <dbReference type="Proteomes" id="UP000009022"/>
    </source>
</evidence>
<protein>
    <recommendedName>
        <fullName evidence="3">Protein kinase domain-containing protein</fullName>
    </recommendedName>
</protein>
<keyword evidence="2" id="KW-1185">Reference proteome</keyword>
<dbReference type="InterPro" id="IPR011009">
    <property type="entry name" value="Kinase-like_dom_sf"/>
</dbReference>
<dbReference type="GeneID" id="6748965"/>
<dbReference type="PhylomeDB" id="B3RJR9"/>
<accession>B3RJR9</accession>
<dbReference type="KEGG" id="tad:TRIADDRAFT_51563"/>
<dbReference type="SUPFAM" id="SSF56112">
    <property type="entry name" value="Protein kinase-like (PK-like)"/>
    <property type="match status" value="1"/>
</dbReference>
<sequence length="242" mass="28103">MEENYFISNQDEDNTCCCSCWRLLCSNFKPSVVYIDPATSNFSVNSYIDDDSGNIMNPVPISVIRQFMRENQGWSGPFSTTYEIVSDRKLYAFKKWNSEVYYNSTGILMLNKDSIDERGVAKLSDGCIYRNIIRQSQLTLPCQIDKMGYCCEEALAGTVTFSNDIFSFGAKEYLLNTPYKNWKYLKDKRISWKKQISVLYTYRPRKKLLNLASDCLNETAQDRPSIQKVYECCQQLLNKMDK</sequence>